<dbReference type="Proteomes" id="UP000009027">
    <property type="component" value="Unassembled WGS sequence"/>
</dbReference>
<feature type="coiled-coil region" evidence="1">
    <location>
        <begin position="480"/>
        <end position="536"/>
    </location>
</feature>
<keyword evidence="1" id="KW-0175">Coiled coil</keyword>
<evidence type="ECO:0000313" key="3">
    <source>
        <dbReference type="EMBL" id="CCD21564.1"/>
    </source>
</evidence>
<dbReference type="Gene3D" id="1.20.920.20">
    <property type="match status" value="1"/>
</dbReference>
<organism evidence="3 4">
    <name type="scientific">Trypanosoma vivax (strain Y486)</name>
    <dbReference type="NCBI Taxonomy" id="1055687"/>
    <lineage>
        <taxon>Eukaryota</taxon>
        <taxon>Discoba</taxon>
        <taxon>Euglenozoa</taxon>
        <taxon>Kinetoplastea</taxon>
        <taxon>Metakinetoplastina</taxon>
        <taxon>Trypanosomatida</taxon>
        <taxon>Trypanosomatidae</taxon>
        <taxon>Trypanosoma</taxon>
        <taxon>Duttonella</taxon>
    </lineage>
</organism>
<evidence type="ECO:0000256" key="2">
    <source>
        <dbReference type="SAM" id="MobiDB-lite"/>
    </source>
</evidence>
<accession>F9WVF6</accession>
<gene>
    <name evidence="3" type="ORF">TvY486_0003850</name>
</gene>
<keyword evidence="4" id="KW-1185">Reference proteome</keyword>
<dbReference type="VEuPathDB" id="TriTrypDB:TvY486_0003850"/>
<dbReference type="AlphaFoldDB" id="F9WVF6"/>
<feature type="non-terminal residue" evidence="3">
    <location>
        <position position="537"/>
    </location>
</feature>
<sequence length="537" mass="60341">MHRGLEGTPSSGRHRQGIYCSPRTPGVKIAHGNSEWPAQPTLDEKEDSVGLHVEYINDRLHFSPGSIVAFEFVSNNGRWMWSIGTVLSASDDDTFKAVDAGLVPLLCWKVTQGARDQHRVLDHRRELNEVGEKSRSSARERSGGSSRDTYVNDVLRKESAADAVRTELKCVSKAEWGKFLDTAYPTRTVLHTLRALFAFLRIDLNCATGDSEWEEMKAFLSSHSFAKYFHDPCAVRLNESLVDTLIQKYINNPRFSLAPTSSSNRVVALLQKWITGEVYLFKARASLATMDEQVENACVGAEPRRLDQERYSTSVSGLKVSSARENQKCTNPDVIRTFTEDGAISFVRSSEATVILRTSIFCKIDPSGDGGSQVLEMTLKRDLLARIRSAALHKFQRPARVMPNSPSSGGVINTSATEKITEVAKKSLLNEESLQRKRLMLLEIETLLRLHVSYAAELHRQMSKFITARAEGVSSVRSAEQKTTVDLLKAQRRVERLEQNLREKEQEIQAMQHERKKEVKHLVDELEKAKANTREVG</sequence>
<feature type="compositionally biased region" description="Basic and acidic residues" evidence="2">
    <location>
        <begin position="125"/>
        <end position="142"/>
    </location>
</feature>
<dbReference type="EMBL" id="CAEX01007937">
    <property type="protein sequence ID" value="CCD21564.1"/>
    <property type="molecule type" value="Genomic_DNA"/>
</dbReference>
<evidence type="ECO:0000313" key="4">
    <source>
        <dbReference type="Proteomes" id="UP000009027"/>
    </source>
</evidence>
<feature type="region of interest" description="Disordered" evidence="2">
    <location>
        <begin position="24"/>
        <end position="43"/>
    </location>
</feature>
<proteinExistence type="predicted"/>
<protein>
    <submittedName>
        <fullName evidence="3">Uncharacterized protein</fullName>
    </submittedName>
</protein>
<feature type="region of interest" description="Disordered" evidence="2">
    <location>
        <begin position="125"/>
        <end position="148"/>
    </location>
</feature>
<evidence type="ECO:0000256" key="1">
    <source>
        <dbReference type="SAM" id="Coils"/>
    </source>
</evidence>
<reference evidence="3 4" key="1">
    <citation type="journal article" date="2012" name="Proc. Natl. Acad. Sci. U.S.A.">
        <title>Antigenic diversity is generated by distinct evolutionary mechanisms in African trypanosome species.</title>
        <authorList>
            <person name="Jackson A.P."/>
            <person name="Berry A."/>
            <person name="Aslett M."/>
            <person name="Allison H.C."/>
            <person name="Burton P."/>
            <person name="Vavrova-Anderson J."/>
            <person name="Brown R."/>
            <person name="Browne H."/>
            <person name="Corton N."/>
            <person name="Hauser H."/>
            <person name="Gamble J."/>
            <person name="Gilderthorp R."/>
            <person name="Marcello L."/>
            <person name="McQuillan J."/>
            <person name="Otto T.D."/>
            <person name="Quail M.A."/>
            <person name="Sanders M.J."/>
            <person name="van Tonder A."/>
            <person name="Ginger M.L."/>
            <person name="Field M.C."/>
            <person name="Barry J.D."/>
            <person name="Hertz-Fowler C."/>
            <person name="Berriman M."/>
        </authorList>
    </citation>
    <scope>NUCLEOTIDE SEQUENCE</scope>
    <source>
        <strain evidence="3 4">Y486</strain>
    </source>
</reference>
<name>F9WVF6_TRYVY</name>